<name>A0A0L8I6K9_OCTBM</name>
<evidence type="ECO:0000259" key="1">
    <source>
        <dbReference type="Pfam" id="PF23431"/>
    </source>
</evidence>
<dbReference type="AlphaFoldDB" id="A0A0L8I6K9"/>
<dbReference type="InterPro" id="IPR055391">
    <property type="entry name" value="BROMI_N"/>
</dbReference>
<organism evidence="2">
    <name type="scientific">Octopus bimaculoides</name>
    <name type="common">California two-spotted octopus</name>
    <dbReference type="NCBI Taxonomy" id="37653"/>
    <lineage>
        <taxon>Eukaryota</taxon>
        <taxon>Metazoa</taxon>
        <taxon>Spiralia</taxon>
        <taxon>Lophotrochozoa</taxon>
        <taxon>Mollusca</taxon>
        <taxon>Cephalopoda</taxon>
        <taxon>Coleoidea</taxon>
        <taxon>Octopodiformes</taxon>
        <taxon>Octopoda</taxon>
        <taxon>Incirrata</taxon>
        <taxon>Octopodidae</taxon>
        <taxon>Octopus</taxon>
    </lineage>
</organism>
<gene>
    <name evidence="2" type="ORF">OCBIM_22031920mg</name>
</gene>
<dbReference type="STRING" id="37653.A0A0L8I6K9"/>
<accession>A0A0L8I6K9</accession>
<reference evidence="2" key="1">
    <citation type="submission" date="2015-07" db="EMBL/GenBank/DDBJ databases">
        <title>MeaNS - Measles Nucleotide Surveillance Program.</title>
        <authorList>
            <person name="Tran T."/>
            <person name="Druce J."/>
        </authorList>
    </citation>
    <scope>NUCLEOTIDE SEQUENCE</scope>
    <source>
        <strain evidence="2">UCB-OBI-ISO-001</strain>
        <tissue evidence="2">Gonad</tissue>
    </source>
</reference>
<evidence type="ECO:0000313" key="2">
    <source>
        <dbReference type="EMBL" id="KOF97049.1"/>
    </source>
</evidence>
<sequence length="223" mass="25437">MAAPAADDRTEFSRMEEKLDSSGELVKRIKQLFICLEPYIHDARSLQQVEETLRHLEEYNDNFHRLGFVKQLRRQVENILGPLIDEEIDKHSSEISLNSTTKEEGLTLVERITDTIINSKLHKEFHGKLKVSFLKALDILQKNFDSEFGVNKSKNTECIEPYSTQEDISDEEGSCATSFNQPHSFDEELSLADCMVTSQVLVSQAKHSVHTVKCGWHVKGIQS</sequence>
<proteinExistence type="predicted"/>
<dbReference type="Pfam" id="PF23431">
    <property type="entry name" value="BROMI_N"/>
    <property type="match status" value="1"/>
</dbReference>
<dbReference type="OrthoDB" id="1668230at2759"/>
<protein>
    <recommendedName>
        <fullName evidence="1">BROMI N-terminal domain-containing protein</fullName>
    </recommendedName>
</protein>
<feature type="domain" description="BROMI N-terminal" evidence="1">
    <location>
        <begin position="29"/>
        <end position="147"/>
    </location>
</feature>
<dbReference type="EMBL" id="KQ416413">
    <property type="protein sequence ID" value="KOF97049.1"/>
    <property type="molecule type" value="Genomic_DNA"/>
</dbReference>